<name>A0A916UIW0_9ACTN</name>
<reference evidence="3" key="1">
    <citation type="journal article" date="2014" name="Int. J. Syst. Evol. Microbiol.">
        <title>Complete genome sequence of Corynebacterium casei LMG S-19264T (=DSM 44701T), isolated from a smear-ripened cheese.</title>
        <authorList>
            <consortium name="US DOE Joint Genome Institute (JGI-PGF)"/>
            <person name="Walter F."/>
            <person name="Albersmeier A."/>
            <person name="Kalinowski J."/>
            <person name="Ruckert C."/>
        </authorList>
    </citation>
    <scope>NUCLEOTIDE SEQUENCE</scope>
    <source>
        <strain evidence="3">CGMCC 1.15478</strain>
    </source>
</reference>
<dbReference type="Proteomes" id="UP000641514">
    <property type="component" value="Unassembled WGS sequence"/>
</dbReference>
<reference evidence="3" key="2">
    <citation type="submission" date="2020-09" db="EMBL/GenBank/DDBJ databases">
        <authorList>
            <person name="Sun Q."/>
            <person name="Zhou Y."/>
        </authorList>
    </citation>
    <scope>NUCLEOTIDE SEQUENCE</scope>
    <source>
        <strain evidence="3">CGMCC 1.15478</strain>
    </source>
</reference>
<feature type="region of interest" description="Disordered" evidence="1">
    <location>
        <begin position="236"/>
        <end position="259"/>
    </location>
</feature>
<sequence length="259" mass="28771">MKINSLFRAGVAAFAAVLTIAACSTTPEEETPDPLLPVATEDYVFPVELAGDYTVRWTAADGIDLTSPEATIVRAISETITLSGLVGEKLSYPGWYEFWEEYNSKPDIVDRTRTLGSPSALRYLGTDDRYLYLLEETDNGIRAEFCQDTSYRVASLDRGETYNWAPSLRAPVLSAQLTLTPADPAADSAPAPEPSGLRAPNWNVFEGWDGVRLFATGDYHFCRDWYENRQRDTDIPEWFNTTGTPPAELPPVKPPHPGW</sequence>
<organism evidence="3 4">
    <name type="scientific">Hoyosella rhizosphaerae</name>
    <dbReference type="NCBI Taxonomy" id="1755582"/>
    <lineage>
        <taxon>Bacteria</taxon>
        <taxon>Bacillati</taxon>
        <taxon>Actinomycetota</taxon>
        <taxon>Actinomycetes</taxon>
        <taxon>Mycobacteriales</taxon>
        <taxon>Hoyosellaceae</taxon>
        <taxon>Hoyosella</taxon>
    </lineage>
</organism>
<feature type="compositionally biased region" description="Pro residues" evidence="1">
    <location>
        <begin position="247"/>
        <end position="259"/>
    </location>
</feature>
<comment type="caution">
    <text evidence="3">The sequence shown here is derived from an EMBL/GenBank/DDBJ whole genome shotgun (WGS) entry which is preliminary data.</text>
</comment>
<evidence type="ECO:0008006" key="5">
    <source>
        <dbReference type="Google" id="ProtNLM"/>
    </source>
</evidence>
<protein>
    <recommendedName>
        <fullName evidence="5">Lipoprotein</fullName>
    </recommendedName>
</protein>
<accession>A0A916UIW0</accession>
<dbReference type="EMBL" id="BMJH01000003">
    <property type="protein sequence ID" value="GGC74046.1"/>
    <property type="molecule type" value="Genomic_DNA"/>
</dbReference>
<dbReference type="RefSeq" id="WP_188676480.1">
    <property type="nucleotide sequence ID" value="NZ_BMJH01000003.1"/>
</dbReference>
<proteinExistence type="predicted"/>
<feature type="signal peptide" evidence="2">
    <location>
        <begin position="1"/>
        <end position="24"/>
    </location>
</feature>
<evidence type="ECO:0000256" key="1">
    <source>
        <dbReference type="SAM" id="MobiDB-lite"/>
    </source>
</evidence>
<feature type="chain" id="PRO_5039345511" description="Lipoprotein" evidence="2">
    <location>
        <begin position="25"/>
        <end position="259"/>
    </location>
</feature>
<evidence type="ECO:0000256" key="2">
    <source>
        <dbReference type="SAM" id="SignalP"/>
    </source>
</evidence>
<evidence type="ECO:0000313" key="3">
    <source>
        <dbReference type="EMBL" id="GGC74046.1"/>
    </source>
</evidence>
<dbReference type="AlphaFoldDB" id="A0A916UIW0"/>
<gene>
    <name evidence="3" type="ORF">GCM10011410_29050</name>
</gene>
<dbReference type="PROSITE" id="PS51257">
    <property type="entry name" value="PROKAR_LIPOPROTEIN"/>
    <property type="match status" value="1"/>
</dbReference>
<keyword evidence="4" id="KW-1185">Reference proteome</keyword>
<keyword evidence="2" id="KW-0732">Signal</keyword>
<evidence type="ECO:0000313" key="4">
    <source>
        <dbReference type="Proteomes" id="UP000641514"/>
    </source>
</evidence>